<sequence length="340" mass="38020">MLPKRLSFQRSISPGQAIFTYSNGCEKNLPVPVQTIKVIGQKGHYTDAFDSNGDVKKATSRQTLAQSNPQTIDVCFAPVDAELVRCRFSLRINANSFSPFLCDEPEFTGKIRNFCDKYKEQGGYYYLAKRYLENIASGLWLWRSKDALGVEITITEETGNLLSIKDIDDGINISKSSDFEKLARRIEETLCEPKKALFLDVTAQIKTAFAQEIHPSQCFTDKEENKASRVYQKTKVANEDTPIFGAYKVGAAVAMIDDWYPDAEKPIRVGSYGADKESATAFRHPETGLDLFSLLKNLEKITAELQESEAPPRLDSDVMKKSHFIAANLIKGGLFNRGKA</sequence>
<gene>
    <name evidence="1" type="ORF">MACH26_36170</name>
</gene>
<name>A0AA48HNL3_9ALTE</name>
<organism evidence="1 2">
    <name type="scientific">Planctobacterium marinum</name>
    <dbReference type="NCBI Taxonomy" id="1631968"/>
    <lineage>
        <taxon>Bacteria</taxon>
        <taxon>Pseudomonadati</taxon>
        <taxon>Pseudomonadota</taxon>
        <taxon>Gammaproteobacteria</taxon>
        <taxon>Alteromonadales</taxon>
        <taxon>Alteromonadaceae</taxon>
        <taxon>Planctobacterium</taxon>
    </lineage>
</organism>
<evidence type="ECO:0000313" key="1">
    <source>
        <dbReference type="EMBL" id="BDX08096.1"/>
    </source>
</evidence>
<dbReference type="Proteomes" id="UP001333710">
    <property type="component" value="Chromosome"/>
</dbReference>
<dbReference type="KEGG" id="pmaw:MACH26_36170"/>
<proteinExistence type="predicted"/>
<keyword evidence="2" id="KW-1185">Reference proteome</keyword>
<dbReference type="NCBIfam" id="TIGR02566">
    <property type="entry name" value="cas_Csy3"/>
    <property type="match status" value="1"/>
</dbReference>
<dbReference type="Pfam" id="PF09615">
    <property type="entry name" value="Cas_Csy3"/>
    <property type="match status" value="1"/>
</dbReference>
<reference evidence="1" key="1">
    <citation type="submission" date="2023-01" db="EMBL/GenBank/DDBJ databases">
        <title>Complete genome sequence of Planctobacterium marinum strain Dej080120_11.</title>
        <authorList>
            <person name="Ueki S."/>
            <person name="Maruyama F."/>
        </authorList>
    </citation>
    <scope>NUCLEOTIDE SEQUENCE</scope>
    <source>
        <strain evidence="1">Dej080120_11</strain>
    </source>
</reference>
<accession>A0AA48HNL3</accession>
<dbReference type="AlphaFoldDB" id="A0AA48HNL3"/>
<protein>
    <submittedName>
        <fullName evidence="1">Type I-F CRISPR-associated protein Csy3</fullName>
    </submittedName>
</protein>
<dbReference type="RefSeq" id="WP_338294179.1">
    <property type="nucleotide sequence ID" value="NZ_AP027272.1"/>
</dbReference>
<dbReference type="EMBL" id="AP027272">
    <property type="protein sequence ID" value="BDX08096.1"/>
    <property type="molecule type" value="Genomic_DNA"/>
</dbReference>
<dbReference type="InterPro" id="IPR013399">
    <property type="entry name" value="CRISPR-assoc_prot_Csy3"/>
</dbReference>
<evidence type="ECO:0000313" key="2">
    <source>
        <dbReference type="Proteomes" id="UP001333710"/>
    </source>
</evidence>